<feature type="region of interest" description="Disordered" evidence="1">
    <location>
        <begin position="61"/>
        <end position="83"/>
    </location>
</feature>
<organism evidence="2 3">
    <name type="scientific">Phanerochaete sordida</name>
    <dbReference type="NCBI Taxonomy" id="48140"/>
    <lineage>
        <taxon>Eukaryota</taxon>
        <taxon>Fungi</taxon>
        <taxon>Dikarya</taxon>
        <taxon>Basidiomycota</taxon>
        <taxon>Agaricomycotina</taxon>
        <taxon>Agaricomycetes</taxon>
        <taxon>Polyporales</taxon>
        <taxon>Phanerochaetaceae</taxon>
        <taxon>Phanerochaete</taxon>
    </lineage>
</organism>
<dbReference type="AlphaFoldDB" id="A0A9P3GP61"/>
<name>A0A9P3GP61_9APHY</name>
<evidence type="ECO:0000313" key="3">
    <source>
        <dbReference type="Proteomes" id="UP000703269"/>
    </source>
</evidence>
<reference evidence="2 3" key="1">
    <citation type="submission" date="2021-08" db="EMBL/GenBank/DDBJ databases">
        <title>Draft Genome Sequence of Phanerochaete sordida strain YK-624.</title>
        <authorList>
            <person name="Mori T."/>
            <person name="Dohra H."/>
            <person name="Suzuki T."/>
            <person name="Kawagishi H."/>
            <person name="Hirai H."/>
        </authorList>
    </citation>
    <scope>NUCLEOTIDE SEQUENCE [LARGE SCALE GENOMIC DNA]</scope>
    <source>
        <strain evidence="2 3">YK-624</strain>
    </source>
</reference>
<accession>A0A9P3GP61</accession>
<protein>
    <submittedName>
        <fullName evidence="2">Uncharacterized protein</fullName>
    </submittedName>
</protein>
<keyword evidence="3" id="KW-1185">Reference proteome</keyword>
<evidence type="ECO:0000256" key="1">
    <source>
        <dbReference type="SAM" id="MobiDB-lite"/>
    </source>
</evidence>
<comment type="caution">
    <text evidence="2">The sequence shown here is derived from an EMBL/GenBank/DDBJ whole genome shotgun (WGS) entry which is preliminary data.</text>
</comment>
<evidence type="ECO:0000313" key="2">
    <source>
        <dbReference type="EMBL" id="GJE97799.1"/>
    </source>
</evidence>
<proteinExistence type="predicted"/>
<sequence>MQCRKRLTASAQCTQGAAEYEPALWTSSLYRTQCQSQRQPTPALLSRCRVRAHSSEDDYPEFGRLLPHSSPALKVSASRAESA</sequence>
<dbReference type="Proteomes" id="UP000703269">
    <property type="component" value="Unassembled WGS sequence"/>
</dbReference>
<dbReference type="EMBL" id="BPQB01000077">
    <property type="protein sequence ID" value="GJE97799.1"/>
    <property type="molecule type" value="Genomic_DNA"/>
</dbReference>
<gene>
    <name evidence="2" type="ORF">PsYK624_140200</name>
</gene>